<dbReference type="InterPro" id="IPR008969">
    <property type="entry name" value="CarboxyPept-like_regulatory"/>
</dbReference>
<dbReference type="RefSeq" id="WP_012901716.1">
    <property type="nucleotide sequence ID" value="NC_013665.1"/>
</dbReference>
<evidence type="ECO:0000256" key="1">
    <source>
        <dbReference type="SAM" id="Phobius"/>
    </source>
</evidence>
<proteinExistence type="predicted"/>
<evidence type="ECO:0000313" key="2">
    <source>
        <dbReference type="EMBL" id="BAI63046.1"/>
    </source>
</evidence>
<reference evidence="3" key="3">
    <citation type="journal article" date="2011" name="PLoS ONE">
        <title>Genome sequence of a mesophilic hydrogenotrophic methanogen Methanocella paludicola, the first cultivated representative of the order Methanocellales.</title>
        <authorList>
            <person name="Sakai S."/>
            <person name="Takaki Y."/>
            <person name="Shimamura S."/>
            <person name="Sekine M."/>
            <person name="Tajima T."/>
            <person name="Kosugi H."/>
            <person name="Ichikawa N."/>
            <person name="Tasumi E."/>
            <person name="Hiraki A.T."/>
            <person name="Shimizu A."/>
            <person name="Kato Y."/>
            <person name="Nishiko R."/>
            <person name="Mori K."/>
            <person name="Fujita N."/>
            <person name="Imachi H."/>
            <person name="Takai K."/>
        </authorList>
    </citation>
    <scope>NUCLEOTIDE SEQUENCE [LARGE SCALE GENOMIC DNA]</scope>
    <source>
        <strain evidence="3">DSM 17711 / JCM 13418 / NBRC 101707 / SANAE</strain>
    </source>
</reference>
<organism evidence="2 3">
    <name type="scientific">Methanocella paludicola (strain DSM 17711 / JCM 13418 / NBRC 101707 / SANAE)</name>
    <dbReference type="NCBI Taxonomy" id="304371"/>
    <lineage>
        <taxon>Archaea</taxon>
        <taxon>Methanobacteriati</taxon>
        <taxon>Methanobacteriota</taxon>
        <taxon>Stenosarchaea group</taxon>
        <taxon>Methanomicrobia</taxon>
        <taxon>Methanocellales</taxon>
        <taxon>Methanocellaceae</taxon>
        <taxon>Methanocella</taxon>
    </lineage>
</organism>
<dbReference type="OrthoDB" id="146887at2157"/>
<dbReference type="KEGG" id="mpd:MCP_2974"/>
<evidence type="ECO:0000313" key="3">
    <source>
        <dbReference type="Proteomes" id="UP000001882"/>
    </source>
</evidence>
<feature type="transmembrane region" description="Helical" evidence="1">
    <location>
        <begin position="20"/>
        <end position="38"/>
    </location>
</feature>
<dbReference type="SUPFAM" id="SSF49464">
    <property type="entry name" value="Carboxypeptidase regulatory domain-like"/>
    <property type="match status" value="1"/>
</dbReference>
<dbReference type="STRING" id="304371.MCP_2974"/>
<dbReference type="eggNOG" id="arCOG02981">
    <property type="taxonomic scope" value="Archaea"/>
</dbReference>
<accession>D1Z2X4</accession>
<dbReference type="SMR" id="D1Z2X4"/>
<name>D1Z2X4_METPS</name>
<keyword evidence="1" id="KW-1133">Transmembrane helix</keyword>
<keyword evidence="1" id="KW-0812">Transmembrane</keyword>
<gene>
    <name evidence="2" type="ordered locus">MCP_2974</name>
</gene>
<keyword evidence="1" id="KW-0472">Membrane</keyword>
<evidence type="ECO:0008006" key="4">
    <source>
        <dbReference type="Google" id="ProtNLM"/>
    </source>
</evidence>
<protein>
    <recommendedName>
        <fullName evidence="4">Carboxypeptidase regulatory-like domain-containing protein</fullName>
    </recommendedName>
</protein>
<dbReference type="EMBL" id="AP011532">
    <property type="protein sequence ID" value="BAI63046.1"/>
    <property type="molecule type" value="Genomic_DNA"/>
</dbReference>
<dbReference type="InParanoid" id="D1Z2X4"/>
<sequence>MRSKGFKGDERGVEGLPVRLIVVLVVGVIALSSMVAAVNSFKPPKTLTAAVTEVSSKDGNLLQVSNSGEGAVTKTWTCYVNVTDDKGNPVSGASVIVHGLGGAGSGVTNTKGVAYISKTNDIKLNANQNIGYMTLEVNAPGFYQYKNENALAVVRVS</sequence>
<reference evidence="2 3" key="2">
    <citation type="journal article" date="2008" name="Int. J. Syst. Evol. Microbiol.">
        <title>Methanocella paludicola gen. nov., sp. nov., a methane-producing archaeon, the first isolate of the lineage 'Rice Cluster I', and proposal of the new archaeal order Methanocellales ord. nov.</title>
        <authorList>
            <person name="Sakai S."/>
            <person name="Imachi H."/>
            <person name="Hanada S."/>
            <person name="Ohashi A."/>
            <person name="Harada H."/>
            <person name="Kamagata Y."/>
        </authorList>
    </citation>
    <scope>NUCLEOTIDE SEQUENCE [LARGE SCALE GENOMIC DNA]</scope>
    <source>
        <strain evidence="3">DSM 17711 / JCM 13418 / NBRC 101707 / SANAE</strain>
    </source>
</reference>
<reference evidence="2 3" key="1">
    <citation type="journal article" date="2007" name="Appl. Environ. Microbiol.">
        <title>Isolation of key methanogens for global methane emission from rice paddy fields: a novel isolate affiliated with the clone cluster rice cluster I.</title>
        <authorList>
            <person name="Sakai S."/>
            <person name="Imachi H."/>
            <person name="Sekiguchi Y."/>
            <person name="Ohashi A."/>
            <person name="Harada H."/>
            <person name="Kamagata Y."/>
        </authorList>
    </citation>
    <scope>NUCLEOTIDE SEQUENCE [LARGE SCALE GENOMIC DNA]</scope>
    <source>
        <strain evidence="3">DSM 17711 / JCM 13418 / NBRC 101707 / SANAE</strain>
    </source>
</reference>
<dbReference type="AlphaFoldDB" id="D1Z2X4"/>
<dbReference type="Proteomes" id="UP000001882">
    <property type="component" value="Chromosome"/>
</dbReference>
<keyword evidence="3" id="KW-1185">Reference proteome</keyword>
<dbReference type="GeneID" id="8682618"/>